<dbReference type="PANTHER" id="PTHR43445:SF3">
    <property type="entry name" value="UDP-N-ACETYLMURAMATE--L-ALANINE LIGASE"/>
    <property type="match status" value="1"/>
</dbReference>
<dbReference type="Gene3D" id="3.40.1190.10">
    <property type="entry name" value="Mur-like, catalytic domain"/>
    <property type="match status" value="1"/>
</dbReference>
<dbReference type="SUPFAM" id="SSF53623">
    <property type="entry name" value="MurD-like peptide ligases, catalytic domain"/>
    <property type="match status" value="1"/>
</dbReference>
<dbReference type="Pfam" id="PF08245">
    <property type="entry name" value="Mur_ligase_M"/>
    <property type="match status" value="1"/>
</dbReference>
<reference evidence="2" key="1">
    <citation type="submission" date="2018-05" db="EMBL/GenBank/DDBJ databases">
        <authorList>
            <person name="Lanie J.A."/>
            <person name="Ng W.-L."/>
            <person name="Kazmierczak K.M."/>
            <person name="Andrzejewski T.M."/>
            <person name="Davidsen T.M."/>
            <person name="Wayne K.J."/>
            <person name="Tettelin H."/>
            <person name="Glass J.I."/>
            <person name="Rusch D."/>
            <person name="Podicherti R."/>
            <person name="Tsui H.-C.T."/>
            <person name="Winkler M.E."/>
        </authorList>
    </citation>
    <scope>NUCLEOTIDE SEQUENCE</scope>
</reference>
<protein>
    <recommendedName>
        <fullName evidence="1">Mur ligase central domain-containing protein</fullName>
    </recommendedName>
</protein>
<gene>
    <name evidence="2" type="ORF">METZ01_LOCUS421682</name>
</gene>
<dbReference type="AlphaFoldDB" id="A0A382XEN6"/>
<evidence type="ECO:0000313" key="2">
    <source>
        <dbReference type="EMBL" id="SVD68828.1"/>
    </source>
</evidence>
<proteinExistence type="predicted"/>
<dbReference type="Gene3D" id="3.40.50.720">
    <property type="entry name" value="NAD(P)-binding Rossmann-like Domain"/>
    <property type="match status" value="1"/>
</dbReference>
<evidence type="ECO:0000259" key="1">
    <source>
        <dbReference type="Pfam" id="PF08245"/>
    </source>
</evidence>
<dbReference type="InterPro" id="IPR036565">
    <property type="entry name" value="Mur-like_cat_sf"/>
</dbReference>
<dbReference type="InterPro" id="IPR050061">
    <property type="entry name" value="MurCDEF_pg_biosynth"/>
</dbReference>
<dbReference type="EMBL" id="UINC01166719">
    <property type="protein sequence ID" value="SVD68828.1"/>
    <property type="molecule type" value="Genomic_DNA"/>
</dbReference>
<accession>A0A382XEN6</accession>
<dbReference type="InterPro" id="IPR013221">
    <property type="entry name" value="Mur_ligase_cen"/>
</dbReference>
<feature type="domain" description="Mur ligase central" evidence="1">
    <location>
        <begin position="94"/>
        <end position="218"/>
    </location>
</feature>
<dbReference type="GO" id="GO:0005524">
    <property type="term" value="F:ATP binding"/>
    <property type="evidence" value="ECO:0007669"/>
    <property type="project" value="InterPro"/>
</dbReference>
<dbReference type="PANTHER" id="PTHR43445">
    <property type="entry name" value="UDP-N-ACETYLMURAMATE--L-ALANINE LIGASE-RELATED"/>
    <property type="match status" value="1"/>
</dbReference>
<dbReference type="SUPFAM" id="SSF51984">
    <property type="entry name" value="MurCD N-terminal domain"/>
    <property type="match status" value="1"/>
</dbReference>
<sequence>MGMAPLAMYLNGAGVDVEAFDDSFREPVRSLLEKSGVGILSEPVPSFRPDVVVRSSAIAENLPVLDQWKEQGVPVLRRGDFLAKLTAECKVLAVVGSHGKTTTAAMLAWLLRKADFPCGYLVGGLFRDPEIPPGAYSNSPWVVIEVDESDGTIDGFSPTVTLCLNCDWDHTAQYSSQQGFSETLGGLFSRTESAVIIPEGDELVKLAQSSATCPTITFE</sequence>
<feature type="non-terminal residue" evidence="2">
    <location>
        <position position="219"/>
    </location>
</feature>
<dbReference type="GO" id="GO:0016881">
    <property type="term" value="F:acid-amino acid ligase activity"/>
    <property type="evidence" value="ECO:0007669"/>
    <property type="project" value="InterPro"/>
</dbReference>
<organism evidence="2">
    <name type="scientific">marine metagenome</name>
    <dbReference type="NCBI Taxonomy" id="408172"/>
    <lineage>
        <taxon>unclassified sequences</taxon>
        <taxon>metagenomes</taxon>
        <taxon>ecological metagenomes</taxon>
    </lineage>
</organism>
<name>A0A382XEN6_9ZZZZ</name>